<accession>A0A8B8IY48</accession>
<organism evidence="3 4">
    <name type="scientific">Phoenix dactylifera</name>
    <name type="common">Date palm</name>
    <dbReference type="NCBI Taxonomy" id="42345"/>
    <lineage>
        <taxon>Eukaryota</taxon>
        <taxon>Viridiplantae</taxon>
        <taxon>Streptophyta</taxon>
        <taxon>Embryophyta</taxon>
        <taxon>Tracheophyta</taxon>
        <taxon>Spermatophyta</taxon>
        <taxon>Magnoliopsida</taxon>
        <taxon>Liliopsida</taxon>
        <taxon>Arecaceae</taxon>
        <taxon>Coryphoideae</taxon>
        <taxon>Phoeniceae</taxon>
        <taxon>Phoenix</taxon>
    </lineage>
</organism>
<gene>
    <name evidence="4" type="primary">LOC103723243</name>
</gene>
<dbReference type="Pfam" id="PF03478">
    <property type="entry name" value="Beta-prop_KIB1-4"/>
    <property type="match status" value="1"/>
</dbReference>
<dbReference type="GeneID" id="103723243"/>
<dbReference type="PANTHER" id="PTHR33800">
    <property type="entry name" value="OS06G0113600 PROTEIN"/>
    <property type="match status" value="1"/>
</dbReference>
<evidence type="ECO:0000259" key="2">
    <source>
        <dbReference type="Pfam" id="PF03478"/>
    </source>
</evidence>
<evidence type="ECO:0000313" key="3">
    <source>
        <dbReference type="Proteomes" id="UP000228380"/>
    </source>
</evidence>
<dbReference type="InterPro" id="IPR036047">
    <property type="entry name" value="F-box-like_dom_sf"/>
</dbReference>
<dbReference type="OrthoDB" id="616378at2759"/>
<dbReference type="AlphaFoldDB" id="A0A8B8IY48"/>
<protein>
    <submittedName>
        <fullName evidence="4">Uncharacterized protein LOC103723243</fullName>
    </submittedName>
</protein>
<evidence type="ECO:0000256" key="1">
    <source>
        <dbReference type="SAM" id="MobiDB-lite"/>
    </source>
</evidence>
<dbReference type="InterPro" id="IPR005174">
    <property type="entry name" value="KIB1-4_b-propeller"/>
</dbReference>
<dbReference type="Gene3D" id="1.20.1280.50">
    <property type="match status" value="1"/>
</dbReference>
<reference evidence="4" key="1">
    <citation type="submission" date="2025-08" db="UniProtKB">
        <authorList>
            <consortium name="RefSeq"/>
        </authorList>
    </citation>
    <scope>IDENTIFICATION</scope>
    <source>
        <tissue evidence="4">Young leaves</tissue>
    </source>
</reference>
<keyword evidence="3" id="KW-1185">Reference proteome</keyword>
<dbReference type="SUPFAM" id="SSF81383">
    <property type="entry name" value="F-box domain"/>
    <property type="match status" value="1"/>
</dbReference>
<dbReference type="Proteomes" id="UP000228380">
    <property type="component" value="Unplaced"/>
</dbReference>
<sequence length="398" mass="45034">MGIRGKQRRSAASPSGGAEPAAPRDWAVLNDALILLILDRLHSLRDVFVFAAVCRTWRAVFLPTFSALLPSRPPLLLRPVGTPFPSGVPRRRRLRPDRCDLLTPTDPSASYLSIVSRRALSHPFLGYSYGFLIFGGNRPFLANPFTGDEFFPPLLPSEQRASFRCAALTAPLSSPDSNLLLCSSHFILRWRAGDARWSKHYLELQYTPIHQIITFNGQVLAFLIDERLFVIEFSPRFSMRQLAVRWADESVKFWLSVPPLLVECDGQLLMVRFSALEEQMFLSTIQIYRLDWPRMVWTRVHTLGDWALFVDIRGKSTASCSNPSRWGGNADCIYCTGPNCDNWVVLPLDGGVVSTTDRQSPFFDNQFSSVDMPSPVWIYPNLEYSMDWTGQHAGESRD</sequence>
<dbReference type="KEGG" id="pda:103723243"/>
<dbReference type="RefSeq" id="XP_026655820.2">
    <property type="nucleotide sequence ID" value="XM_026800019.2"/>
</dbReference>
<feature type="compositionally biased region" description="Low complexity" evidence="1">
    <location>
        <begin position="10"/>
        <end position="22"/>
    </location>
</feature>
<proteinExistence type="predicted"/>
<feature type="domain" description="KIB1-4 beta-propeller" evidence="2">
    <location>
        <begin position="121"/>
        <end position="341"/>
    </location>
</feature>
<name>A0A8B8IY48_PHODC</name>
<dbReference type="PANTHER" id="PTHR33800:SF13">
    <property type="entry name" value="OS06G0113600 PROTEIN"/>
    <property type="match status" value="1"/>
</dbReference>
<feature type="region of interest" description="Disordered" evidence="1">
    <location>
        <begin position="1"/>
        <end position="22"/>
    </location>
</feature>
<evidence type="ECO:0000313" key="4">
    <source>
        <dbReference type="RefSeq" id="XP_026655820.2"/>
    </source>
</evidence>